<feature type="region of interest" description="Disordered" evidence="6">
    <location>
        <begin position="446"/>
        <end position="474"/>
    </location>
</feature>
<feature type="compositionally biased region" description="Polar residues" evidence="6">
    <location>
        <begin position="1176"/>
        <end position="1192"/>
    </location>
</feature>
<evidence type="ECO:0000256" key="5">
    <source>
        <dbReference type="ARBA" id="ARBA00023273"/>
    </source>
</evidence>
<feature type="compositionally biased region" description="Basic and acidic residues" evidence="6">
    <location>
        <begin position="2016"/>
        <end position="2032"/>
    </location>
</feature>
<feature type="compositionally biased region" description="Low complexity" evidence="6">
    <location>
        <begin position="1551"/>
        <end position="1562"/>
    </location>
</feature>
<feature type="region of interest" description="Disordered" evidence="6">
    <location>
        <begin position="2140"/>
        <end position="2205"/>
    </location>
</feature>
<dbReference type="GO" id="GO:0060041">
    <property type="term" value="P:retina development in camera-type eye"/>
    <property type="evidence" value="ECO:0007669"/>
    <property type="project" value="TreeGrafter"/>
</dbReference>
<keyword evidence="3" id="KW-0963">Cytoplasm</keyword>
<gene>
    <name evidence="9" type="primary">rp1l1a</name>
</gene>
<evidence type="ECO:0000259" key="7">
    <source>
        <dbReference type="PROSITE" id="PS50309"/>
    </source>
</evidence>
<dbReference type="Proteomes" id="UP000504630">
    <property type="component" value="Chromosome 2"/>
</dbReference>
<feature type="domain" description="Doublecortin" evidence="7">
    <location>
        <begin position="151"/>
        <end position="230"/>
    </location>
</feature>
<dbReference type="GO" id="GO:0005930">
    <property type="term" value="C:axoneme"/>
    <property type="evidence" value="ECO:0007669"/>
    <property type="project" value="TreeGrafter"/>
</dbReference>
<feature type="compositionally biased region" description="Low complexity" evidence="6">
    <location>
        <begin position="633"/>
        <end position="648"/>
    </location>
</feature>
<feature type="compositionally biased region" description="Polar residues" evidence="6">
    <location>
        <begin position="759"/>
        <end position="776"/>
    </location>
</feature>
<feature type="compositionally biased region" description="Polar residues" evidence="6">
    <location>
        <begin position="833"/>
        <end position="851"/>
    </location>
</feature>
<feature type="compositionally biased region" description="Acidic residues" evidence="6">
    <location>
        <begin position="1282"/>
        <end position="1292"/>
    </location>
</feature>
<feature type="compositionally biased region" description="Polar residues" evidence="6">
    <location>
        <begin position="585"/>
        <end position="603"/>
    </location>
</feature>
<feature type="compositionally biased region" description="Basic and acidic residues" evidence="6">
    <location>
        <begin position="289"/>
        <end position="301"/>
    </location>
</feature>
<feature type="compositionally biased region" description="Basic and acidic residues" evidence="6">
    <location>
        <begin position="1025"/>
        <end position="1049"/>
    </location>
</feature>
<feature type="compositionally biased region" description="Basic and acidic residues" evidence="6">
    <location>
        <begin position="1846"/>
        <end position="1872"/>
    </location>
</feature>
<dbReference type="Gene3D" id="3.10.20.230">
    <property type="entry name" value="Doublecortin domain"/>
    <property type="match status" value="2"/>
</dbReference>
<proteinExistence type="predicted"/>
<dbReference type="PANTHER" id="PTHR23005:SF3">
    <property type="entry name" value="RETINITIS PIGMENTOSA 1-LIKE 1 PROTEIN"/>
    <property type="match status" value="1"/>
</dbReference>
<dbReference type="Pfam" id="PF03607">
    <property type="entry name" value="DCX"/>
    <property type="match status" value="2"/>
</dbReference>
<dbReference type="InParanoid" id="A0A6J2R940"/>
<feature type="compositionally biased region" description="Low complexity" evidence="6">
    <location>
        <begin position="656"/>
        <end position="665"/>
    </location>
</feature>
<evidence type="ECO:0000313" key="8">
    <source>
        <dbReference type="Proteomes" id="UP000504630"/>
    </source>
</evidence>
<organism evidence="8 9">
    <name type="scientific">Cottoperca gobio</name>
    <name type="common">Frogmouth</name>
    <name type="synonym">Aphritis gobio</name>
    <dbReference type="NCBI Taxonomy" id="56716"/>
    <lineage>
        <taxon>Eukaryota</taxon>
        <taxon>Metazoa</taxon>
        <taxon>Chordata</taxon>
        <taxon>Craniata</taxon>
        <taxon>Vertebrata</taxon>
        <taxon>Euteleostomi</taxon>
        <taxon>Actinopterygii</taxon>
        <taxon>Neopterygii</taxon>
        <taxon>Teleostei</taxon>
        <taxon>Neoteleostei</taxon>
        <taxon>Acanthomorphata</taxon>
        <taxon>Eupercaria</taxon>
        <taxon>Perciformes</taxon>
        <taxon>Notothenioidei</taxon>
        <taxon>Bovichtidae</taxon>
        <taxon>Cottoperca</taxon>
    </lineage>
</organism>
<feature type="compositionally biased region" description="Low complexity" evidence="6">
    <location>
        <begin position="1006"/>
        <end position="1023"/>
    </location>
</feature>
<feature type="domain" description="Doublecortin" evidence="7">
    <location>
        <begin position="34"/>
        <end position="116"/>
    </location>
</feature>
<feature type="compositionally biased region" description="Acidic residues" evidence="6">
    <location>
        <begin position="673"/>
        <end position="684"/>
    </location>
</feature>
<feature type="compositionally biased region" description="Low complexity" evidence="6">
    <location>
        <begin position="1909"/>
        <end position="1924"/>
    </location>
</feature>
<evidence type="ECO:0000256" key="1">
    <source>
        <dbReference type="ARBA" id="ARBA00004316"/>
    </source>
</evidence>
<feature type="compositionally biased region" description="Polar residues" evidence="6">
    <location>
        <begin position="914"/>
        <end position="932"/>
    </location>
</feature>
<feature type="region of interest" description="Disordered" evidence="6">
    <location>
        <begin position="391"/>
        <end position="418"/>
    </location>
</feature>
<feature type="region of interest" description="Disordered" evidence="6">
    <location>
        <begin position="1"/>
        <end position="30"/>
    </location>
</feature>
<evidence type="ECO:0000256" key="3">
    <source>
        <dbReference type="ARBA" id="ARBA00022490"/>
    </source>
</evidence>
<evidence type="ECO:0000256" key="2">
    <source>
        <dbReference type="ARBA" id="ARBA00004496"/>
    </source>
</evidence>
<dbReference type="PANTHER" id="PTHR23005">
    <property type="entry name" value="RETINITIS PIGMENTOSA 1 PROTEIN"/>
    <property type="match status" value="1"/>
</dbReference>
<feature type="compositionally biased region" description="Polar residues" evidence="6">
    <location>
        <begin position="1066"/>
        <end position="1096"/>
    </location>
</feature>
<feature type="region of interest" description="Disordered" evidence="6">
    <location>
        <begin position="1812"/>
        <end position="1950"/>
    </location>
</feature>
<keyword evidence="8" id="KW-1185">Reference proteome</keyword>
<dbReference type="GO" id="GO:0042461">
    <property type="term" value="P:photoreceptor cell development"/>
    <property type="evidence" value="ECO:0007669"/>
    <property type="project" value="TreeGrafter"/>
</dbReference>
<feature type="compositionally biased region" description="Acidic residues" evidence="6">
    <location>
        <begin position="1673"/>
        <end position="1701"/>
    </location>
</feature>
<dbReference type="PROSITE" id="PS50309">
    <property type="entry name" value="DC"/>
    <property type="match status" value="2"/>
</dbReference>
<keyword evidence="5" id="KW-0966">Cell projection</keyword>
<reference evidence="9" key="1">
    <citation type="submission" date="2025-08" db="UniProtKB">
        <authorList>
            <consortium name="RefSeq"/>
        </authorList>
    </citation>
    <scope>IDENTIFICATION</scope>
</reference>
<feature type="compositionally biased region" description="Polar residues" evidence="6">
    <location>
        <begin position="859"/>
        <end position="876"/>
    </location>
</feature>
<dbReference type="InterPro" id="IPR003533">
    <property type="entry name" value="Doublecortin_dom"/>
</dbReference>
<accession>A0A6J2R940</accession>
<feature type="compositionally biased region" description="Low complexity" evidence="6">
    <location>
        <begin position="1118"/>
        <end position="1135"/>
    </location>
</feature>
<dbReference type="GO" id="GO:0035556">
    <property type="term" value="P:intracellular signal transduction"/>
    <property type="evidence" value="ECO:0007669"/>
    <property type="project" value="InterPro"/>
</dbReference>
<feature type="compositionally biased region" description="Acidic residues" evidence="6">
    <location>
        <begin position="947"/>
        <end position="957"/>
    </location>
</feature>
<evidence type="ECO:0000313" key="9">
    <source>
        <dbReference type="RefSeq" id="XP_029306596.1"/>
    </source>
</evidence>
<feature type="region of interest" description="Disordered" evidence="6">
    <location>
        <begin position="1523"/>
        <end position="1578"/>
    </location>
</feature>
<sequence length="2205" mass="238557">MWDPQPLSKHASPLPPRPPSNSRPAHVTTATPAKRITFYKSGDSQFGGVKMAIHKRSFKCFDALLDDLSQKVPLPFGVRTVTTPRGIHAIKHLEQLQDGGCYLCSDRRQAKPVNMELAGKRPSVWYHHSRRPQRPESSSATPPGHFSYRQRRILLLKNSEPGMRRTVVLSRRSTRSLGAFLDDVSEVMQFHVRKLYTAEGRRIDSVQSLMTCPGVLVCVGREAFSPMLVNFIRKSSEEKFPGLGSRTPGNGARSPATQGARSPPHGAQSRSSEYSEVHESKKNVNFGLETKKSIIHPRSDSSNRSNRFSLSSEKSYGNGVGAYSQGRSAIMNDDIEKRVLVNKDGSLSVEMRVRFRLHNDETLQWSTQMKKSPSLTNECCPLNQAQPHYLQQGQSESCSDPDSTSYEREGANYSSQPRMEGNQCPCCYQRQEQQYDLWENPAHCHKHPPVPPPHTSSHTHTITRHTHSSSSSSSCNSRRVVRCRAQVGGCSETGQMLQEEMFVTEQVERRVEVEQDGDTHVEVCRVSRGCSHSEVVAIDTNVQPLSRKSVEEVLMEEERPLSAISSSSHVLQSLKEDQDDDLPPSVSQCCNSIEPSPTSTSQTLDDKPARFVISAGSVHSTEHKEDREERGSRAASAASSCHCGAATAEAEDRAPSSMSKMSSGSRKAKIPNSEEEMAADDENDERISSSLSGISLQSKASSVCSNCGGCKPGVNSDSYSRASKRSHHSHRASPTPPSSRENTNTGSDGDGSEGSAGSTKSNRTNLTNNSRYSAISNIRDGRESSATSNHKAAGKEEERTTSATSHRSYRSHKSGCNGSTCVAAGKEKERSPSAMSAQSNMSAKSHNSNCTAKEENTRARSSLSDKSGASAKTSASVKMRTDTAVEEEEDTNKRTPSVLSVKSSKAQRPDSVLSAKSNVSAKSGTSHRSTCSHCARPVSAGAKDAEPEATGEEEGIEAEERAASAMSAKSNLSDKSNKSRKSSKAPERSLSPRSGTGEDEEERAASQVSVKSNVSVKSSKSCKANGKERVESPSSEEKEKENVKDDQQRPESVISAKSASPAMADRTSSAMSRESHTSAKSSKSQKSNRAAASLNPNEADIPIETNGKEEQNENQERVASSMSVKSKSSARSRTSNKPSKNLKPVSPSPNVVTIKTPEGLDEEGNDTTERAPSAASAKSGTSNVSTKSNHNRTAVIEPADENVVEKDVPRSKSQGQMLSPRTHSRKAASPRSPHVLPGLGVGETRGPSALSVHSTKSAKSGKSKCGCGDASALEKAKKEQEEEKNEEDEEMKSEEASERAASISSTKRQRRESGGTEQTLSRNSFGSVSLGLPEDQEAADSDSDKSSVSFVINTEKKGREKTATPQGTGSIVSQKSTRKCPHHRLAVDIPTINTPGGSEVKDEEGGEQTTERGASALSAKSSSRSHKSSCNCGVKEAVKGAVNDLEMDASDNRTSSAMSSASAKVRSISPARAKKARDSGDNDTENQATSRPASKAKGEEGIADNKEASVHSKSAFCLRPESAVSALSGSKVKASKESRGDGSVKAHKAKSSGSVKSSNSQKTNVKAPSPCLSHSSKPCSIVETHSKSTLSHSLSAADLLKETMAAARPHSRHTKESKASERCLEMSPACLPNASPNEVVSDWLRSMPNSMLLIEPNDEEGEQDEVVEKKTGEDEESPEEEKGGDEEEKVEAEEKEEEAAESADPAPGDAVEASSRVLSGDTLPRSLNSSAAVMKVLLSSSLGRCQSLPEVSPVYGRRLSTSARGLLDCLAQLQLIEPAVSPGHDQQKDANRRYEDIMVILQSLWLTEQAKDVGKEQVTPPRSSSGLGMSSGSGGSGKENVNQGEDETKQNKTKETALHEEEGAEKVVKEEGNAEAAPEETGVAEEPVQSEEHITVPPCLDSPKTSENPSSTDKSSANDSSKSPTDNERDTLEDSSSGTPPTVVRAPLSKRLSQDPDPVWVLHLLKKVEKQFMNHYITAMAEFKVRWDLDDSLILDTMIGELRDEVSRRIQGSIQREVKKIQSRAGRGERSPRPPQRGNLSRESTMTERRRRILKVMKIQSVKTDPESQSDGELGEFSDQRSEEEYCPCDACVRKKMAERPLKENLGTEAPVIMEFDLLKILQLKKSPLPLCAVVPQTAEEEGDSEVAADEGRSLEVVQEEEEEEDETQEDIVANIVLEETIPEEVEEEDEVGEKEQGRNSKGGK</sequence>
<feature type="compositionally biased region" description="Basic and acidic residues" evidence="6">
    <location>
        <begin position="1106"/>
        <end position="1116"/>
    </location>
</feature>
<dbReference type="InterPro" id="IPR036572">
    <property type="entry name" value="Doublecortin_dom_sf"/>
</dbReference>
<dbReference type="KEGG" id="cgob:115020786"/>
<feature type="compositionally biased region" description="Acidic residues" evidence="6">
    <location>
        <begin position="2140"/>
        <end position="2149"/>
    </location>
</feature>
<feature type="compositionally biased region" description="Polar residues" evidence="6">
    <location>
        <begin position="1363"/>
        <end position="1375"/>
    </location>
</feature>
<dbReference type="GeneID" id="115020786"/>
<feature type="region of interest" description="Disordered" evidence="6">
    <location>
        <begin position="2014"/>
        <end position="2081"/>
    </location>
</feature>
<feature type="compositionally biased region" description="Polar residues" evidence="6">
    <location>
        <begin position="1452"/>
        <end position="1462"/>
    </location>
</feature>
<keyword evidence="4" id="KW-0677">Repeat</keyword>
<feature type="region of interest" description="Disordered" evidence="6">
    <location>
        <begin position="239"/>
        <end position="319"/>
    </location>
</feature>
<feature type="compositionally biased region" description="Basic and acidic residues" evidence="6">
    <location>
        <begin position="273"/>
        <end position="282"/>
    </location>
</feature>
<feature type="compositionally biased region" description="Polar residues" evidence="6">
    <location>
        <begin position="1315"/>
        <end position="1327"/>
    </location>
</feature>
<feature type="compositionally biased region" description="Basic and acidic residues" evidence="6">
    <location>
        <begin position="1272"/>
        <end position="1281"/>
    </location>
</feature>
<feature type="compositionally biased region" description="Basic and acidic residues" evidence="6">
    <location>
        <begin position="620"/>
        <end position="632"/>
    </location>
</feature>
<feature type="region of interest" description="Disordered" evidence="6">
    <location>
        <begin position="561"/>
        <end position="695"/>
    </location>
</feature>
<feature type="region of interest" description="Disordered" evidence="6">
    <location>
        <begin position="713"/>
        <end position="1511"/>
    </location>
</feature>
<name>A0A6J2R940_COTGO</name>
<feature type="region of interest" description="Disordered" evidence="6">
    <location>
        <begin position="1650"/>
        <end position="1724"/>
    </location>
</feature>
<dbReference type="OrthoDB" id="9895813at2759"/>
<protein>
    <submittedName>
        <fullName evidence="9">LOW QUALITY PROTEIN: retinitis pigmentosa 1-like 1 protein</fullName>
    </submittedName>
</protein>
<dbReference type="GO" id="GO:0035082">
    <property type="term" value="P:axoneme assembly"/>
    <property type="evidence" value="ECO:0007669"/>
    <property type="project" value="TreeGrafter"/>
</dbReference>
<dbReference type="SUPFAM" id="SSF89837">
    <property type="entry name" value="Doublecortin (DC)"/>
    <property type="match status" value="2"/>
</dbReference>
<feature type="compositionally biased region" description="Polar residues" evidence="6">
    <location>
        <begin position="1211"/>
        <end position="1221"/>
    </location>
</feature>
<dbReference type="SMART" id="SM00537">
    <property type="entry name" value="DCX"/>
    <property type="match status" value="2"/>
</dbReference>
<feature type="compositionally biased region" description="Low complexity" evidence="6">
    <location>
        <begin position="1257"/>
        <end position="1271"/>
    </location>
</feature>
<dbReference type="RefSeq" id="XP_029306596.1">
    <property type="nucleotide sequence ID" value="XM_029450736.1"/>
</dbReference>
<feature type="compositionally biased region" description="Polar residues" evidence="6">
    <location>
        <begin position="391"/>
        <end position="404"/>
    </location>
</feature>
<feature type="compositionally biased region" description="Acidic residues" evidence="6">
    <location>
        <begin position="2158"/>
        <end position="2170"/>
    </location>
</feature>
<evidence type="ECO:0000256" key="6">
    <source>
        <dbReference type="SAM" id="MobiDB-lite"/>
    </source>
</evidence>
<feature type="compositionally biased region" description="Low complexity" evidence="6">
    <location>
        <begin position="963"/>
        <end position="974"/>
    </location>
</feature>
<evidence type="ECO:0000256" key="4">
    <source>
        <dbReference type="ARBA" id="ARBA00022737"/>
    </source>
</evidence>
<feature type="compositionally biased region" description="Acidic residues" evidence="6">
    <location>
        <begin position="1656"/>
        <end position="1665"/>
    </location>
</feature>
<comment type="subcellular location">
    <subcellularLocation>
        <location evidence="1">Cell projection</location>
    </subcellularLocation>
    <subcellularLocation>
        <location evidence="2">Cytoplasm</location>
    </subcellularLocation>
</comment>
<feature type="compositionally biased region" description="Basic residues" evidence="6">
    <location>
        <begin position="722"/>
        <end position="731"/>
    </location>
</feature>
<feature type="region of interest" description="Disordered" evidence="6">
    <location>
        <begin position="124"/>
        <end position="145"/>
    </location>
</feature>
<feature type="compositionally biased region" description="Polar residues" evidence="6">
    <location>
        <begin position="894"/>
        <end position="906"/>
    </location>
</feature>
<feature type="compositionally biased region" description="Low complexity" evidence="6">
    <location>
        <begin position="302"/>
        <end position="312"/>
    </location>
</feature>
<dbReference type="FunFam" id="3.10.20.230:FF:000006">
    <property type="entry name" value="Oxygen-regulated protein 1"/>
    <property type="match status" value="1"/>
</dbReference>
<feature type="compositionally biased region" description="Basic and acidic residues" evidence="6">
    <location>
        <begin position="1496"/>
        <end position="1510"/>
    </location>
</feature>
<feature type="compositionally biased region" description="Basic and acidic residues" evidence="6">
    <location>
        <begin position="1534"/>
        <end position="1544"/>
    </location>
</feature>
<feature type="compositionally biased region" description="Acidic residues" evidence="6">
    <location>
        <begin position="2181"/>
        <end position="2193"/>
    </location>
</feature>
<dbReference type="CTD" id="101882236"/>